<name>A0AAE0R0E9_9TELE</name>
<dbReference type="InterPro" id="IPR000198">
    <property type="entry name" value="RhoGAP_dom"/>
</dbReference>
<evidence type="ECO:0000256" key="1">
    <source>
        <dbReference type="SAM" id="MobiDB-lite"/>
    </source>
</evidence>
<dbReference type="SMART" id="SM00324">
    <property type="entry name" value="RhoGAP"/>
    <property type="match status" value="1"/>
</dbReference>
<accession>A0AAE0R0E9</accession>
<feature type="region of interest" description="Disordered" evidence="1">
    <location>
        <begin position="469"/>
        <end position="489"/>
    </location>
</feature>
<dbReference type="EMBL" id="JAUCMX010000008">
    <property type="protein sequence ID" value="KAK3538043.1"/>
    <property type="molecule type" value="Genomic_DNA"/>
</dbReference>
<comment type="caution">
    <text evidence="3">The sequence shown here is derived from an EMBL/GenBank/DDBJ whole genome shotgun (WGS) entry which is preliminary data.</text>
</comment>
<feature type="region of interest" description="Disordered" evidence="1">
    <location>
        <begin position="822"/>
        <end position="846"/>
    </location>
</feature>
<dbReference type="InterPro" id="IPR042869">
    <property type="entry name" value="ARHGAP11A/B"/>
</dbReference>
<evidence type="ECO:0000313" key="4">
    <source>
        <dbReference type="Proteomes" id="UP001274896"/>
    </source>
</evidence>
<dbReference type="Proteomes" id="UP001274896">
    <property type="component" value="Unassembled WGS sequence"/>
</dbReference>
<evidence type="ECO:0000313" key="3">
    <source>
        <dbReference type="EMBL" id="KAK3538043.1"/>
    </source>
</evidence>
<dbReference type="GO" id="GO:0005096">
    <property type="term" value="F:GTPase activator activity"/>
    <property type="evidence" value="ECO:0007669"/>
    <property type="project" value="TreeGrafter"/>
</dbReference>
<dbReference type="Pfam" id="PF00620">
    <property type="entry name" value="RhoGAP"/>
    <property type="match status" value="1"/>
</dbReference>
<feature type="compositionally biased region" description="Polar residues" evidence="1">
    <location>
        <begin position="822"/>
        <end position="832"/>
    </location>
</feature>
<dbReference type="InterPro" id="IPR008936">
    <property type="entry name" value="Rho_GTPase_activation_prot"/>
</dbReference>
<organism evidence="3 4">
    <name type="scientific">Hemibagrus guttatus</name>
    <dbReference type="NCBI Taxonomy" id="175788"/>
    <lineage>
        <taxon>Eukaryota</taxon>
        <taxon>Metazoa</taxon>
        <taxon>Chordata</taxon>
        <taxon>Craniata</taxon>
        <taxon>Vertebrata</taxon>
        <taxon>Euteleostomi</taxon>
        <taxon>Actinopterygii</taxon>
        <taxon>Neopterygii</taxon>
        <taxon>Teleostei</taxon>
        <taxon>Ostariophysi</taxon>
        <taxon>Siluriformes</taxon>
        <taxon>Bagridae</taxon>
        <taxon>Hemibagrus</taxon>
    </lineage>
</organism>
<dbReference type="CDD" id="cd04394">
    <property type="entry name" value="RhoGAP-ARHGAP11A"/>
    <property type="match status" value="1"/>
</dbReference>
<dbReference type="PROSITE" id="PS50238">
    <property type="entry name" value="RHOGAP"/>
    <property type="match status" value="1"/>
</dbReference>
<feature type="compositionally biased region" description="Basic and acidic residues" evidence="1">
    <location>
        <begin position="607"/>
        <end position="624"/>
    </location>
</feature>
<dbReference type="Gene3D" id="1.10.555.10">
    <property type="entry name" value="Rho GTPase activation protein"/>
    <property type="match status" value="1"/>
</dbReference>
<sequence length="930" mass="101169">MKTAERNVLRLAVVQHLRKTYAIKTKNWNKCKSSKSTPGNGTKVFGMALESLPHCHVLDYGDVPCFLVDACTCLLEHLETEGLFRKSGSIVRVKALRVKLDQSEECLSTALPSDIAGLLKQFFRELPEPLLATDLQSSFLKAQELPTSEERTSATLLLSCVLPHENLNTLRYFSSFLKRVSQRSAENKMDSNNLSIIFAPNLFHWGDGTEKVNASTEKKLKLLATVVQCFIENAQDLGVVPEFLMAKVPAMLGCESGVFSPTDATEEGSTPSGVKRCRRSLGVISTGTPVVGTPKRKLLLESGHSHGFSNKKRKSIKNLGLDLLPTAFFGGSSTPGSVHSASGTLDSCSSPLAGKSSRLTASSARRKSKRLNYRNINRVESGKSGCFSPRVAKKETTRKSLRLRFSLGKTSRDCSVISNALPVPKGSEVIGWRLATQESGTSFHFKDAAFSPAVLTNSTSQGTKCISKSEDNLLTPHEAEEPRTSWSRETLDEITEHSFSDTPMKAYLSYRSEPTIVISKPAVTSTIPSLCCAASAESSGSSESFQEEGALAAPNLLQATGAFVESDSSKSPTTDRDEPKDKTEESSCAKDILSSSYSSSILQNSGELKKNVETPQKDLKDDNHNTFGQTEFVALSPLHIDSTLFEAAESSDLVKYTSVSDDNENSLLFRHTSAASGDCSQLIDALDIQSPVVFRLNSSITVQSTPFSVKEQAKERNTLQSEKKALKEPLLLGMSSKSSQHGSTLGPKEPCPMRVADHVQRFNMLTINSPKVKARSPLKFQRTPVLQSVRKFNTLNQRKEARSGWCATHQRSTMTKAVSLNSGQFSEAQQHPQHSEVLCSPPDDDEDFSKPNLLVSPQKHANSRHSALGDLTNTIAPKTKGTGLSSAPKFGISEAAKSVIVKESEKAYRGSPKNPLTNGILLSALKPIDL</sequence>
<feature type="region of interest" description="Disordered" evidence="1">
    <location>
        <begin position="604"/>
        <end position="625"/>
    </location>
</feature>
<dbReference type="PANTHER" id="PTHR15670">
    <property type="entry name" value="RHO GTPASE ACTIVATING PROTEIN 11A"/>
    <property type="match status" value="1"/>
</dbReference>
<keyword evidence="4" id="KW-1185">Reference proteome</keyword>
<gene>
    <name evidence="3" type="ORF">QTP70_027396</name>
</gene>
<protein>
    <recommendedName>
        <fullName evidence="2">Rho-GAP domain-containing protein</fullName>
    </recommendedName>
</protein>
<feature type="domain" description="Rho-GAP" evidence="2">
    <location>
        <begin position="47"/>
        <end position="238"/>
    </location>
</feature>
<proteinExistence type="predicted"/>
<dbReference type="GO" id="GO:0007165">
    <property type="term" value="P:signal transduction"/>
    <property type="evidence" value="ECO:0007669"/>
    <property type="project" value="InterPro"/>
</dbReference>
<dbReference type="PANTHER" id="PTHR15670:SF4">
    <property type="entry name" value="RHO GTPASE-ACTIVATING PROTEIN 11A"/>
    <property type="match status" value="1"/>
</dbReference>
<dbReference type="AlphaFoldDB" id="A0AAE0R0E9"/>
<evidence type="ECO:0000259" key="2">
    <source>
        <dbReference type="PROSITE" id="PS50238"/>
    </source>
</evidence>
<feature type="compositionally biased region" description="Basic and acidic residues" evidence="1">
    <location>
        <begin position="469"/>
        <end position="483"/>
    </location>
</feature>
<dbReference type="SUPFAM" id="SSF48350">
    <property type="entry name" value="GTPase activation domain, GAP"/>
    <property type="match status" value="1"/>
</dbReference>
<reference evidence="3" key="1">
    <citation type="submission" date="2023-06" db="EMBL/GenBank/DDBJ databases">
        <title>Male Hemibagrus guttatus genome.</title>
        <authorList>
            <person name="Bian C."/>
        </authorList>
    </citation>
    <scope>NUCLEOTIDE SEQUENCE</scope>
    <source>
        <strain evidence="3">Male_cb2023</strain>
        <tissue evidence="3">Muscle</tissue>
    </source>
</reference>
<feature type="compositionally biased region" description="Basic and acidic residues" evidence="1">
    <location>
        <begin position="573"/>
        <end position="588"/>
    </location>
</feature>
<feature type="region of interest" description="Disordered" evidence="1">
    <location>
        <begin position="562"/>
        <end position="589"/>
    </location>
</feature>